<keyword evidence="2" id="KW-1185">Reference proteome</keyword>
<reference evidence="1" key="1">
    <citation type="submission" date="2022-04" db="EMBL/GenBank/DDBJ databases">
        <title>Jade perch genome.</title>
        <authorList>
            <person name="Chao B."/>
        </authorList>
    </citation>
    <scope>NUCLEOTIDE SEQUENCE</scope>
    <source>
        <strain evidence="1">CB-2022</strain>
    </source>
</reference>
<gene>
    <name evidence="1" type="ORF">L3Q82_002047</name>
</gene>
<accession>A0ACB8W1Y4</accession>
<proteinExistence type="predicted"/>
<evidence type="ECO:0000313" key="1">
    <source>
        <dbReference type="EMBL" id="KAI3361690.1"/>
    </source>
</evidence>
<sequence length="184" mass="20144">MISVTTKAKEILSHAGMNLCKWITNSPELRAKWTERGMEHTTETATCGNVLKVLGLVWRSEKDDFVINSLIKPIKPPPPRNKSRLLHPLPARLSVLPPSNLPLTSPAAAPRPPPGPIACRLSALPARRCRLRLLSSRCSASPACQCGPAPRTGHDFILPPEPSDCAIDLLHGTLPQRDTLHMLR</sequence>
<protein>
    <submittedName>
        <fullName evidence="1">Uncharacterized protein</fullName>
    </submittedName>
</protein>
<evidence type="ECO:0000313" key="2">
    <source>
        <dbReference type="Proteomes" id="UP000831701"/>
    </source>
</evidence>
<dbReference type="Proteomes" id="UP000831701">
    <property type="component" value="Chromosome 15"/>
</dbReference>
<comment type="caution">
    <text evidence="1">The sequence shown here is derived from an EMBL/GenBank/DDBJ whole genome shotgun (WGS) entry which is preliminary data.</text>
</comment>
<name>A0ACB8W1Y4_9TELE</name>
<organism evidence="1 2">
    <name type="scientific">Scortum barcoo</name>
    <name type="common">barcoo grunter</name>
    <dbReference type="NCBI Taxonomy" id="214431"/>
    <lineage>
        <taxon>Eukaryota</taxon>
        <taxon>Metazoa</taxon>
        <taxon>Chordata</taxon>
        <taxon>Craniata</taxon>
        <taxon>Vertebrata</taxon>
        <taxon>Euteleostomi</taxon>
        <taxon>Actinopterygii</taxon>
        <taxon>Neopterygii</taxon>
        <taxon>Teleostei</taxon>
        <taxon>Neoteleostei</taxon>
        <taxon>Acanthomorphata</taxon>
        <taxon>Eupercaria</taxon>
        <taxon>Centrarchiformes</taxon>
        <taxon>Terapontoidei</taxon>
        <taxon>Terapontidae</taxon>
        <taxon>Scortum</taxon>
    </lineage>
</organism>
<dbReference type="EMBL" id="CM041545">
    <property type="protein sequence ID" value="KAI3361690.1"/>
    <property type="molecule type" value="Genomic_DNA"/>
</dbReference>